<dbReference type="AlphaFoldDB" id="A0A178F9E0"/>
<feature type="domain" description="N-acetyltransferase" evidence="1">
    <location>
        <begin position="75"/>
        <end position="222"/>
    </location>
</feature>
<dbReference type="InterPro" id="IPR016181">
    <property type="entry name" value="Acyl_CoA_acyltransferase"/>
</dbReference>
<dbReference type="Pfam" id="PF00583">
    <property type="entry name" value="Acetyltransf_1"/>
    <property type="match status" value="1"/>
</dbReference>
<dbReference type="CDD" id="cd04301">
    <property type="entry name" value="NAT_SF"/>
    <property type="match status" value="1"/>
</dbReference>
<dbReference type="Gene3D" id="3.40.630.30">
    <property type="match status" value="1"/>
</dbReference>
<name>A0A178F9E0_TRIVO</name>
<dbReference type="EMBL" id="LHPN01000016">
    <property type="protein sequence ID" value="OAL69110.1"/>
    <property type="molecule type" value="Genomic_DNA"/>
</dbReference>
<evidence type="ECO:0000313" key="3">
    <source>
        <dbReference type="Proteomes" id="UP000243519"/>
    </source>
</evidence>
<protein>
    <recommendedName>
        <fullName evidence="1">N-acetyltransferase domain-containing protein</fullName>
    </recommendedName>
</protein>
<dbReference type="SUPFAM" id="SSF55729">
    <property type="entry name" value="Acyl-CoA N-acyltransferases (Nat)"/>
    <property type="match status" value="1"/>
</dbReference>
<dbReference type="InterPro" id="IPR000182">
    <property type="entry name" value="GNAT_dom"/>
</dbReference>
<dbReference type="OrthoDB" id="410198at2759"/>
<proteinExistence type="predicted"/>
<reference evidence="2 3" key="1">
    <citation type="submission" date="2016-05" db="EMBL/GenBank/DDBJ databases">
        <title>Genome sequencing of Trichophyton violaceum CMCC(F)T3l isolated from hair.</title>
        <authorList>
            <person name="Zhan P."/>
            <person name="Tao Y."/>
            <person name="Liu W."/>
        </authorList>
    </citation>
    <scope>NUCLEOTIDE SEQUENCE [LARGE SCALE GENOMIC DNA]</scope>
    <source>
        <strain evidence="3">CMCC(F)T3l</strain>
    </source>
</reference>
<evidence type="ECO:0000313" key="2">
    <source>
        <dbReference type="EMBL" id="OAL69110.1"/>
    </source>
</evidence>
<dbReference type="GO" id="GO:0016747">
    <property type="term" value="F:acyltransferase activity, transferring groups other than amino-acyl groups"/>
    <property type="evidence" value="ECO:0007669"/>
    <property type="project" value="InterPro"/>
</dbReference>
<dbReference type="PANTHER" id="PTHR42791">
    <property type="entry name" value="GNAT FAMILY ACETYLTRANSFERASE"/>
    <property type="match status" value="1"/>
</dbReference>
<organism evidence="2 3">
    <name type="scientific">Trichophyton violaceum</name>
    <dbReference type="NCBI Taxonomy" id="34388"/>
    <lineage>
        <taxon>Eukaryota</taxon>
        <taxon>Fungi</taxon>
        <taxon>Dikarya</taxon>
        <taxon>Ascomycota</taxon>
        <taxon>Pezizomycotina</taxon>
        <taxon>Eurotiomycetes</taxon>
        <taxon>Eurotiomycetidae</taxon>
        <taxon>Onygenales</taxon>
        <taxon>Arthrodermataceae</taxon>
        <taxon>Trichophyton</taxon>
    </lineage>
</organism>
<dbReference type="Proteomes" id="UP000243519">
    <property type="component" value="Unassembled WGS sequence"/>
</dbReference>
<sequence length="248" mass="27968">MTLSVHPATAEDIPRILDIQSTALRQSGFFRACGEINNPGGFQDHDEKYPEPIRRELQTKRLVYQMEHDPGFHLLKCVDDETGEILAFAKWNVYVGGPQALQRWKEQMKTGEDMFVPEGANVEGYRYCMGKLFDNRKLFFGEEGRENCVLALLATNPAHERRGAGTLLVNWGCDLADKHGAETYLEASQRGYPVYERRGFEVIPATEKQSAKLHFDASKYTGRGLGEGGQGDWARLTIMVRKPKPTKG</sequence>
<dbReference type="InterPro" id="IPR052523">
    <property type="entry name" value="Trichothecene_AcTrans"/>
</dbReference>
<gene>
    <name evidence="2" type="ORF">A7D00_6869</name>
</gene>
<dbReference type="PANTHER" id="PTHR42791:SF2">
    <property type="entry name" value="N-ACETYLTRANSFERASE DOMAIN-CONTAINING PROTEIN"/>
    <property type="match status" value="1"/>
</dbReference>
<dbReference type="PROSITE" id="PS51186">
    <property type="entry name" value="GNAT"/>
    <property type="match status" value="1"/>
</dbReference>
<keyword evidence="3" id="KW-1185">Reference proteome</keyword>
<accession>A0A178F9E0</accession>
<comment type="caution">
    <text evidence="2">The sequence shown here is derived from an EMBL/GenBank/DDBJ whole genome shotgun (WGS) entry which is preliminary data.</text>
</comment>
<evidence type="ECO:0000259" key="1">
    <source>
        <dbReference type="PROSITE" id="PS51186"/>
    </source>
</evidence>